<gene>
    <name evidence="1" type="ORF">AB7878_00715</name>
</gene>
<organism evidence="1 2">
    <name type="scientific">Rhodanobacter humi</name>
    <dbReference type="NCBI Taxonomy" id="1888173"/>
    <lineage>
        <taxon>Bacteria</taxon>
        <taxon>Pseudomonadati</taxon>
        <taxon>Pseudomonadota</taxon>
        <taxon>Gammaproteobacteria</taxon>
        <taxon>Lysobacterales</taxon>
        <taxon>Rhodanobacteraceae</taxon>
        <taxon>Rhodanobacter</taxon>
    </lineage>
</organism>
<evidence type="ECO:0000313" key="1">
    <source>
        <dbReference type="EMBL" id="MEY2180931.1"/>
    </source>
</evidence>
<protein>
    <submittedName>
        <fullName evidence="1">CopG family transcriptional regulator</fullName>
    </submittedName>
</protein>
<sequence>MATTTIRLPNALKSRVTTAAKQMGTTPHGFILEAIAEKAELAERRAGFDAGAEQRYDHIVATGKTISWNTMRAYLEGKAAGKVVRRPTPRRLSK</sequence>
<dbReference type="CDD" id="cd21631">
    <property type="entry name" value="RHH_CopG_NikR-like"/>
    <property type="match status" value="1"/>
</dbReference>
<dbReference type="SUPFAM" id="SSF47598">
    <property type="entry name" value="Ribbon-helix-helix"/>
    <property type="match status" value="1"/>
</dbReference>
<accession>A0ABV4AKL5</accession>
<comment type="caution">
    <text evidence="1">The sequence shown here is derived from an EMBL/GenBank/DDBJ whole genome shotgun (WGS) entry which is preliminary data.</text>
</comment>
<proteinExistence type="predicted"/>
<evidence type="ECO:0000313" key="2">
    <source>
        <dbReference type="Proteomes" id="UP001562159"/>
    </source>
</evidence>
<dbReference type="InterPro" id="IPR010985">
    <property type="entry name" value="Ribbon_hlx_hlx"/>
</dbReference>
<dbReference type="Proteomes" id="UP001562159">
    <property type="component" value="Unassembled WGS sequence"/>
</dbReference>
<keyword evidence="2" id="KW-1185">Reference proteome</keyword>
<name>A0ABV4AKL5_9GAMM</name>
<reference evidence="1 2" key="1">
    <citation type="submission" date="2024-07" db="EMBL/GenBank/DDBJ databases">
        <title>Molecular mechanisms and environmental adaptations of flagellar loss and biofilm growth of Rhodanobacter under environmental stress.</title>
        <authorList>
            <person name="Chen M."/>
        </authorList>
    </citation>
    <scope>NUCLEOTIDE SEQUENCE [LARGE SCALE GENOMIC DNA]</scope>
    <source>
        <strain evidence="1 2">RS22</strain>
    </source>
</reference>
<dbReference type="EMBL" id="JBGBPY010000001">
    <property type="protein sequence ID" value="MEY2180931.1"/>
    <property type="molecule type" value="Genomic_DNA"/>
</dbReference>